<dbReference type="Proteomes" id="UP000323257">
    <property type="component" value="Unassembled WGS sequence"/>
</dbReference>
<evidence type="ECO:0000256" key="1">
    <source>
        <dbReference type="ARBA" id="ARBA00001946"/>
    </source>
</evidence>
<dbReference type="SUPFAM" id="SSF88713">
    <property type="entry name" value="Glycoside hydrolase/deacetylase"/>
    <property type="match status" value="1"/>
</dbReference>
<evidence type="ECO:0000313" key="6">
    <source>
        <dbReference type="EMBL" id="TYP79789.1"/>
    </source>
</evidence>
<evidence type="ECO:0000256" key="2">
    <source>
        <dbReference type="ARBA" id="ARBA00022723"/>
    </source>
</evidence>
<evidence type="ECO:0000256" key="3">
    <source>
        <dbReference type="ARBA" id="ARBA00022801"/>
    </source>
</evidence>
<keyword evidence="4" id="KW-0460">Magnesium</keyword>
<keyword evidence="7" id="KW-1185">Reference proteome</keyword>
<reference evidence="6 7" key="1">
    <citation type="submission" date="2019-07" db="EMBL/GenBank/DDBJ databases">
        <title>Genomic Encyclopedia of Type Strains, Phase III (KMG-III): the genomes of soil and plant-associated and newly described type strains.</title>
        <authorList>
            <person name="Whitman W."/>
        </authorList>
    </citation>
    <scope>NUCLEOTIDE SEQUENCE [LARGE SCALE GENOMIC DNA]</scope>
    <source>
        <strain evidence="6 7">BL24</strain>
    </source>
</reference>
<dbReference type="InterPro" id="IPR011330">
    <property type="entry name" value="Glyco_hydro/deAcase_b/a-brl"/>
</dbReference>
<accession>A0A5S5CJ26</accession>
<evidence type="ECO:0000313" key="7">
    <source>
        <dbReference type="Proteomes" id="UP000323257"/>
    </source>
</evidence>
<dbReference type="InterPro" id="IPR006879">
    <property type="entry name" value="YdjC-like"/>
</dbReference>
<dbReference type="EMBL" id="VNHS01000001">
    <property type="protein sequence ID" value="TYP79789.1"/>
    <property type="molecule type" value="Genomic_DNA"/>
</dbReference>
<dbReference type="PANTHER" id="PTHR31609">
    <property type="entry name" value="YDJC DEACETYLASE FAMILY MEMBER"/>
    <property type="match status" value="1"/>
</dbReference>
<keyword evidence="2" id="KW-0479">Metal-binding</keyword>
<evidence type="ECO:0000256" key="4">
    <source>
        <dbReference type="ARBA" id="ARBA00022842"/>
    </source>
</evidence>
<proteinExistence type="predicted"/>
<comment type="cofactor">
    <cofactor evidence="1">
        <name>Mg(2+)</name>
        <dbReference type="ChEBI" id="CHEBI:18420"/>
    </cofactor>
</comment>
<dbReference type="OrthoDB" id="9774177at2"/>
<dbReference type="GO" id="GO:0019213">
    <property type="term" value="F:deacetylase activity"/>
    <property type="evidence" value="ECO:0007669"/>
    <property type="project" value="TreeGrafter"/>
</dbReference>
<dbReference type="GO" id="GO:0016787">
    <property type="term" value="F:hydrolase activity"/>
    <property type="evidence" value="ECO:0007669"/>
    <property type="project" value="UniProtKB-KW"/>
</dbReference>
<protein>
    <recommendedName>
        <fullName evidence="8">ChbG/HpnK family deacetylase</fullName>
    </recommendedName>
</protein>
<dbReference type="Gene3D" id="3.20.20.370">
    <property type="entry name" value="Glycoside hydrolase/deacetylase"/>
    <property type="match status" value="1"/>
</dbReference>
<sequence length="301" mass="34167">MRQSNQILPGERYLIINADDFGMDEGTNEKILELLARDKVTSASVMMPAPYAKEAIEASRRLGLKQVGIHLTLTSDARQTYRPVVAALSRSCSFTTDEGTFFREVAAFELRADPDEVAYELEAQILLAIELGLDPTHLDCHAGSLLGLSTGRDLLDVVFEASLKFGLPFNLPVGIIDQDFLSEEQRARFRSIFEVAVSRGLIFIDDIIALPYCMGREIDYRDARDRVLEMIRRLRPGVTQWTVHPSKLTDRLKGLTDCYRERELEARLVQDDAIRDALREEGIRLLSWGAIRDKQREQSHR</sequence>
<evidence type="ECO:0008006" key="8">
    <source>
        <dbReference type="Google" id="ProtNLM"/>
    </source>
</evidence>
<gene>
    <name evidence="6" type="ORF">BCM02_101910</name>
</gene>
<evidence type="ECO:0000256" key="5">
    <source>
        <dbReference type="ARBA" id="ARBA00023277"/>
    </source>
</evidence>
<name>A0A5S5CJ26_9BACL</name>
<comment type="caution">
    <text evidence="6">The sequence shown here is derived from an EMBL/GenBank/DDBJ whole genome shotgun (WGS) entry which is preliminary data.</text>
</comment>
<dbReference type="AlphaFoldDB" id="A0A5S5CJ26"/>
<dbReference type="RefSeq" id="WP_148927811.1">
    <property type="nucleotide sequence ID" value="NZ_VNHS01000001.1"/>
</dbReference>
<dbReference type="GO" id="GO:0005975">
    <property type="term" value="P:carbohydrate metabolic process"/>
    <property type="evidence" value="ECO:0007669"/>
    <property type="project" value="InterPro"/>
</dbReference>
<dbReference type="PANTHER" id="PTHR31609:SF1">
    <property type="entry name" value="CARBOHYDRATE DEACETYLASE"/>
    <property type="match status" value="1"/>
</dbReference>
<organism evidence="6 7">
    <name type="scientific">Paenibacillus methanolicus</name>
    <dbReference type="NCBI Taxonomy" id="582686"/>
    <lineage>
        <taxon>Bacteria</taxon>
        <taxon>Bacillati</taxon>
        <taxon>Bacillota</taxon>
        <taxon>Bacilli</taxon>
        <taxon>Bacillales</taxon>
        <taxon>Paenibacillaceae</taxon>
        <taxon>Paenibacillus</taxon>
    </lineage>
</organism>
<dbReference type="Pfam" id="PF04794">
    <property type="entry name" value="YdjC"/>
    <property type="match status" value="1"/>
</dbReference>
<keyword evidence="5" id="KW-0119">Carbohydrate metabolism</keyword>
<keyword evidence="3" id="KW-0378">Hydrolase</keyword>
<dbReference type="GO" id="GO:0046872">
    <property type="term" value="F:metal ion binding"/>
    <property type="evidence" value="ECO:0007669"/>
    <property type="project" value="UniProtKB-KW"/>
</dbReference>